<dbReference type="GO" id="GO:0033194">
    <property type="term" value="P:response to hydroperoxide"/>
    <property type="evidence" value="ECO:0007669"/>
    <property type="project" value="TreeGrafter"/>
</dbReference>
<dbReference type="InterPro" id="IPR005583">
    <property type="entry name" value="YaaA"/>
</dbReference>
<dbReference type="EMBL" id="CAFBPC010000074">
    <property type="protein sequence ID" value="CAB5003181.1"/>
    <property type="molecule type" value="Genomic_DNA"/>
</dbReference>
<proteinExistence type="predicted"/>
<dbReference type="PANTHER" id="PTHR30283:SF4">
    <property type="entry name" value="PEROXIDE STRESS RESISTANCE PROTEIN YAAA"/>
    <property type="match status" value="1"/>
</dbReference>
<name>A0A6J7PDL4_9ZZZZ</name>
<feature type="region of interest" description="Disordered" evidence="1">
    <location>
        <begin position="14"/>
        <end position="33"/>
    </location>
</feature>
<dbReference type="AlphaFoldDB" id="A0A6J7PDL4"/>
<evidence type="ECO:0000313" key="2">
    <source>
        <dbReference type="EMBL" id="CAB5003181.1"/>
    </source>
</evidence>
<dbReference type="GO" id="GO:0005829">
    <property type="term" value="C:cytosol"/>
    <property type="evidence" value="ECO:0007669"/>
    <property type="project" value="TreeGrafter"/>
</dbReference>
<gene>
    <name evidence="2" type="ORF">UFOPK4057_00430</name>
</gene>
<dbReference type="PANTHER" id="PTHR30283">
    <property type="entry name" value="PEROXIDE STRESS RESPONSE PROTEIN YAAA"/>
    <property type="match status" value="1"/>
</dbReference>
<reference evidence="2" key="1">
    <citation type="submission" date="2020-05" db="EMBL/GenBank/DDBJ databases">
        <authorList>
            <person name="Chiriac C."/>
            <person name="Salcher M."/>
            <person name="Ghai R."/>
            <person name="Kavagutti S V."/>
        </authorList>
    </citation>
    <scope>NUCLEOTIDE SEQUENCE</scope>
</reference>
<accession>A0A6J7PDL4</accession>
<evidence type="ECO:0000256" key="1">
    <source>
        <dbReference type="SAM" id="MobiDB-lite"/>
    </source>
</evidence>
<dbReference type="Pfam" id="PF03883">
    <property type="entry name" value="H2O2_YaaD"/>
    <property type="match status" value="1"/>
</dbReference>
<sequence>MSAQQFVILLPPTEGKAVGGQKEKPWKPDSGSFGSSLEAHRSELLAHLKKSKGGDQKLLGVSGAHLTRAQDANTHIMNAPSLPAWQRYTGVVWDHLDLSSLTAAQRNSIAKRIYVPSGLAGLVRADDPLPDYRLKMGARLAPFGTLSKWWRDDITDALVKALKGRMLIDLLPNEHRAAINWDLVPTAIRVDLVAHSGGIVGGHNAKAAKGLLARHLFLSTGTDIRRTVASFKHPEYSAKVTS</sequence>
<organism evidence="2">
    <name type="scientific">freshwater metagenome</name>
    <dbReference type="NCBI Taxonomy" id="449393"/>
    <lineage>
        <taxon>unclassified sequences</taxon>
        <taxon>metagenomes</taxon>
        <taxon>ecological metagenomes</taxon>
    </lineage>
</organism>
<protein>
    <submittedName>
        <fullName evidence="2">Unannotated protein</fullName>
    </submittedName>
</protein>